<evidence type="ECO:0000256" key="1">
    <source>
        <dbReference type="SAM" id="MobiDB-lite"/>
    </source>
</evidence>
<evidence type="ECO:0000313" key="3">
    <source>
        <dbReference type="EMBL" id="EME81843.1"/>
    </source>
</evidence>
<keyword evidence="2" id="KW-1133">Transmembrane helix</keyword>
<reference evidence="3 4" key="1">
    <citation type="journal article" date="2012" name="PLoS Pathog.">
        <title>Diverse lifestyles and strategies of plant pathogenesis encoded in the genomes of eighteen Dothideomycetes fungi.</title>
        <authorList>
            <person name="Ohm R.A."/>
            <person name="Feau N."/>
            <person name="Henrissat B."/>
            <person name="Schoch C.L."/>
            <person name="Horwitz B.A."/>
            <person name="Barry K.W."/>
            <person name="Condon B.J."/>
            <person name="Copeland A.C."/>
            <person name="Dhillon B."/>
            <person name="Glaser F."/>
            <person name="Hesse C.N."/>
            <person name="Kosti I."/>
            <person name="LaButti K."/>
            <person name="Lindquist E.A."/>
            <person name="Lucas S."/>
            <person name="Salamov A.A."/>
            <person name="Bradshaw R.E."/>
            <person name="Ciuffetti L."/>
            <person name="Hamelin R.C."/>
            <person name="Kema G.H.J."/>
            <person name="Lawrence C."/>
            <person name="Scott J.A."/>
            <person name="Spatafora J.W."/>
            <person name="Turgeon B.G."/>
            <person name="de Wit P.J.G.M."/>
            <person name="Zhong S."/>
            <person name="Goodwin S.B."/>
            <person name="Grigoriev I.V."/>
        </authorList>
    </citation>
    <scope>NUCLEOTIDE SEQUENCE [LARGE SCALE GENOMIC DNA]</scope>
    <source>
        <strain evidence="3 4">CIRAD86</strain>
    </source>
</reference>
<feature type="transmembrane region" description="Helical" evidence="2">
    <location>
        <begin position="58"/>
        <end position="78"/>
    </location>
</feature>
<feature type="compositionally biased region" description="Basic and acidic residues" evidence="1">
    <location>
        <begin position="134"/>
        <end position="149"/>
    </location>
</feature>
<feature type="transmembrane region" description="Helical" evidence="2">
    <location>
        <begin position="90"/>
        <end position="114"/>
    </location>
</feature>
<organism evidence="3 4">
    <name type="scientific">Pseudocercospora fijiensis (strain CIRAD86)</name>
    <name type="common">Black leaf streak disease fungus</name>
    <name type="synonym">Mycosphaerella fijiensis</name>
    <dbReference type="NCBI Taxonomy" id="383855"/>
    <lineage>
        <taxon>Eukaryota</taxon>
        <taxon>Fungi</taxon>
        <taxon>Dikarya</taxon>
        <taxon>Ascomycota</taxon>
        <taxon>Pezizomycotina</taxon>
        <taxon>Dothideomycetes</taxon>
        <taxon>Dothideomycetidae</taxon>
        <taxon>Mycosphaerellales</taxon>
        <taxon>Mycosphaerellaceae</taxon>
        <taxon>Pseudocercospora</taxon>
    </lineage>
</organism>
<dbReference type="AlphaFoldDB" id="M3AXL6"/>
<evidence type="ECO:0000256" key="2">
    <source>
        <dbReference type="SAM" id="Phobius"/>
    </source>
</evidence>
<name>M3AXL6_PSEFD</name>
<keyword evidence="4" id="KW-1185">Reference proteome</keyword>
<dbReference type="RefSeq" id="XP_007927163.1">
    <property type="nucleotide sequence ID" value="XM_007928972.1"/>
</dbReference>
<dbReference type="OrthoDB" id="4502894at2759"/>
<evidence type="ECO:0000313" key="4">
    <source>
        <dbReference type="Proteomes" id="UP000016932"/>
    </source>
</evidence>
<feature type="compositionally biased region" description="Low complexity" evidence="1">
    <location>
        <begin position="150"/>
        <end position="161"/>
    </location>
</feature>
<keyword evidence="2" id="KW-0812">Transmembrane</keyword>
<dbReference type="KEGG" id="pfj:MYCFIDRAFT_78728"/>
<dbReference type="GeneID" id="19341499"/>
<sequence length="195" mass="21653">MNSNIAQPTTPATAEPEMSAGAKMVVNLLWTICYPITLVLWYICLAMLFVLKTLYLPIPFLLQPLVHLARFTLAVAALPFQVAARFETLYIYLGVAAIIGLLGGLLVAAIYSFLYNLFEFETPPEPARLRTAKEYRHDKQKKQKMEFEQPSRLSPRLLSPASLPSGYGSLSDGARNGNGMSLFATAIMEEEDSDF</sequence>
<dbReference type="EMBL" id="KB446559">
    <property type="protein sequence ID" value="EME81843.1"/>
    <property type="molecule type" value="Genomic_DNA"/>
</dbReference>
<gene>
    <name evidence="3" type="ORF">MYCFIDRAFT_78728</name>
</gene>
<feature type="transmembrane region" description="Helical" evidence="2">
    <location>
        <begin position="28"/>
        <end position="51"/>
    </location>
</feature>
<accession>M3AXL6</accession>
<proteinExistence type="predicted"/>
<dbReference type="Proteomes" id="UP000016932">
    <property type="component" value="Unassembled WGS sequence"/>
</dbReference>
<feature type="region of interest" description="Disordered" evidence="1">
    <location>
        <begin position="134"/>
        <end position="161"/>
    </location>
</feature>
<dbReference type="eggNOG" id="ENOG502SUW6">
    <property type="taxonomic scope" value="Eukaryota"/>
</dbReference>
<keyword evidence="2" id="KW-0472">Membrane</keyword>
<protein>
    <submittedName>
        <fullName evidence="3">Uncharacterized protein</fullName>
    </submittedName>
</protein>
<dbReference type="HOGENOM" id="CLU_127248_0_0_1"/>
<dbReference type="VEuPathDB" id="FungiDB:MYCFIDRAFT_78728"/>